<comment type="similarity">
    <text evidence="1">Belongs to the NAD(P)-dependent epimerase/dehydratase family.</text>
</comment>
<feature type="domain" description="NAD-dependent epimerase/dehydratase" evidence="4">
    <location>
        <begin position="3"/>
        <end position="182"/>
    </location>
</feature>
<evidence type="ECO:0000256" key="2">
    <source>
        <dbReference type="ARBA" id="ARBA00023002"/>
    </source>
</evidence>
<dbReference type="GO" id="GO:0008667">
    <property type="term" value="F:2,3-dihydro-2,3-dihydroxybenzoate dehydrogenase activity"/>
    <property type="evidence" value="ECO:0007669"/>
    <property type="project" value="InterPro"/>
</dbReference>
<name>A0A1I1EZW7_NATHA</name>
<keyword evidence="2" id="KW-0560">Oxidoreductase</keyword>
<sequence length="296" mass="31778">MKIVVTGATGGAGSWIVDHFASEGHEVLGLDLERPAGEHENASFLAVDLAEQGQAWEAILAHDPDAVVHAAGIPRMGETTGTETFLTNVETAYHVFEAAGRAGADVVWTSSESLYGTAFAAEPFLPDYLPIDEAHPQRPEDGYGTSKLVGEELAAKTVRKHGISVASIRPSWIQYPGEYHTADEREAFDPETADPAGHFWSYVDVRDVVSIVEAALEADVDGHEAYHAMAAENYLGRPTTETIEAAFGDLPEDCALEGEESAFSTAKARRDLGWEPAHSWRDAETAAVDGPAFLAD</sequence>
<reference evidence="6" key="1">
    <citation type="submission" date="2016-10" db="EMBL/GenBank/DDBJ databases">
        <authorList>
            <person name="Varghese N."/>
            <person name="Submissions S."/>
        </authorList>
    </citation>
    <scope>NUCLEOTIDE SEQUENCE [LARGE SCALE GENOMIC DNA]</scope>
    <source>
        <strain evidence="6">DSM 13078</strain>
    </source>
</reference>
<evidence type="ECO:0000259" key="4">
    <source>
        <dbReference type="Pfam" id="PF01370"/>
    </source>
</evidence>
<evidence type="ECO:0000256" key="3">
    <source>
        <dbReference type="ARBA" id="ARBA00023027"/>
    </source>
</evidence>
<keyword evidence="6" id="KW-1185">Reference proteome</keyword>
<dbReference type="Pfam" id="PF01370">
    <property type="entry name" value="Epimerase"/>
    <property type="match status" value="1"/>
</dbReference>
<organism evidence="5 6">
    <name type="scientific">Natronobacterium haloterrestre</name>
    <name type="common">Halobiforma haloterrestris</name>
    <dbReference type="NCBI Taxonomy" id="148448"/>
    <lineage>
        <taxon>Archaea</taxon>
        <taxon>Methanobacteriati</taxon>
        <taxon>Methanobacteriota</taxon>
        <taxon>Stenosarchaea group</taxon>
        <taxon>Halobacteria</taxon>
        <taxon>Halobacteriales</taxon>
        <taxon>Natrialbaceae</taxon>
        <taxon>Natronobacterium</taxon>
    </lineage>
</organism>
<dbReference type="GO" id="GO:0019290">
    <property type="term" value="P:siderophore biosynthetic process"/>
    <property type="evidence" value="ECO:0007669"/>
    <property type="project" value="InterPro"/>
</dbReference>
<dbReference type="Gene3D" id="3.40.50.720">
    <property type="entry name" value="NAD(P)-binding Rossmann-like Domain"/>
    <property type="match status" value="1"/>
</dbReference>
<gene>
    <name evidence="5" type="ORF">SAMN05444422_10355</name>
</gene>
<dbReference type="InterPro" id="IPR036291">
    <property type="entry name" value="NAD(P)-bd_dom_sf"/>
</dbReference>
<evidence type="ECO:0000313" key="5">
    <source>
        <dbReference type="EMBL" id="SFB92286.1"/>
    </source>
</evidence>
<accession>A0A1I1EZW7</accession>
<keyword evidence="3" id="KW-0520">NAD</keyword>
<proteinExistence type="inferred from homology"/>
<dbReference type="AlphaFoldDB" id="A0A1I1EZW7"/>
<protein>
    <submittedName>
        <fullName evidence="5">Nucleoside-diphosphate-sugar epimerase</fullName>
    </submittedName>
</protein>
<dbReference type="PANTHER" id="PTHR43103:SF5">
    <property type="entry name" value="4-EPIMERASE, PUTATIVE (AFU_ORTHOLOGUE AFUA_7G00360)-RELATED"/>
    <property type="match status" value="1"/>
</dbReference>
<dbReference type="InterPro" id="IPR003560">
    <property type="entry name" value="DHB_DH"/>
</dbReference>
<dbReference type="SUPFAM" id="SSF51735">
    <property type="entry name" value="NAD(P)-binding Rossmann-fold domains"/>
    <property type="match status" value="1"/>
</dbReference>
<dbReference type="PANTHER" id="PTHR43103">
    <property type="entry name" value="NUCLEOSIDE-DIPHOSPHATE-SUGAR EPIMERASE"/>
    <property type="match status" value="1"/>
</dbReference>
<dbReference type="Proteomes" id="UP000199161">
    <property type="component" value="Unassembled WGS sequence"/>
</dbReference>
<dbReference type="OrthoDB" id="200501at2157"/>
<dbReference type="InterPro" id="IPR001509">
    <property type="entry name" value="Epimerase_deHydtase"/>
</dbReference>
<dbReference type="RefSeq" id="WP_089786549.1">
    <property type="nucleotide sequence ID" value="NZ_FOKW01000003.1"/>
</dbReference>
<evidence type="ECO:0000256" key="1">
    <source>
        <dbReference type="ARBA" id="ARBA00007637"/>
    </source>
</evidence>
<dbReference type="CDD" id="cd08946">
    <property type="entry name" value="SDR_e"/>
    <property type="match status" value="1"/>
</dbReference>
<evidence type="ECO:0000313" key="6">
    <source>
        <dbReference type="Proteomes" id="UP000199161"/>
    </source>
</evidence>
<dbReference type="PRINTS" id="PR01397">
    <property type="entry name" value="DHBDHDRGNASE"/>
</dbReference>
<dbReference type="EMBL" id="FOKW01000003">
    <property type="protein sequence ID" value="SFB92286.1"/>
    <property type="molecule type" value="Genomic_DNA"/>
</dbReference>